<protein>
    <submittedName>
        <fullName evidence="3">Initiator RepB protein</fullName>
    </submittedName>
</protein>
<dbReference type="EMBL" id="CP002964">
    <property type="protein sequence ID" value="AFK05709.1"/>
    <property type="molecule type" value="Genomic_DNA"/>
</dbReference>
<dbReference type="Proteomes" id="UP000002875">
    <property type="component" value="Plasmid pEMTOL03"/>
</dbReference>
<dbReference type="SUPFAM" id="SSF46785">
    <property type="entry name" value="Winged helix' DNA-binding domain"/>
    <property type="match status" value="2"/>
</dbReference>
<comment type="similarity">
    <text evidence="1">Belongs to the initiator RepB protein family.</text>
</comment>
<sequence length="462" mass="54577">MEDKKREKAIEAISKDPNRIIKTNPIINARYDITTVQMKVFLKIIASMDQSKDDISEVQISVGELQKFVGRSSKNIHKYLQDELVKLKQRNIYYEDENIRLDTNLLSSIIYYKKQGYFSFEIPKALKPFLLQIKENFTVLDIRNMLFLESIYAMRFYEYCKEFERFKQFEIDVEEIKQRFGIADRYKNYFDFKLKVINQARTELMKNSELYFDFEEIKEGKKVVRLKFTVIKNSTQRNNDVVELNPEIEESVLEIIELVKMFVAESTVRSWFEKYPYEQIKKGVQYTLNQVKSGVVKDTGAYLQKMVATADLFDPTELVKQEQKRKREQEKEILANKEQEQAIENAQGQIKAEFYNAKMDLTVNILSKDSKLFLAILNQLRLENEQEHKLFLSEMALNNYKRGKDSEKDSLEQFLFNLGEGGSFASYVFDYLQKEYSTVYTKLKQDFLPKASRVGLRADELI</sequence>
<keyword evidence="4" id="KW-1185">Reference proteome</keyword>
<dbReference type="Pfam" id="PF01051">
    <property type="entry name" value="Rep3_N"/>
    <property type="match status" value="1"/>
</dbReference>
<geneLocation type="plasmid" evidence="3 4">
    <name>pEMTOL03</name>
</geneLocation>
<dbReference type="InterPro" id="IPR036388">
    <property type="entry name" value="WH-like_DNA-bd_sf"/>
</dbReference>
<dbReference type="RefSeq" id="WP_015026375.1">
    <property type="nucleotide sequence ID" value="NC_018743.1"/>
</dbReference>
<organism evidence="3 4">
    <name type="scientific">Emticicia oligotrophica (strain DSM 17448 / CIP 109782 / MTCC 6937 / GPTSA100-15)</name>
    <dbReference type="NCBI Taxonomy" id="929562"/>
    <lineage>
        <taxon>Bacteria</taxon>
        <taxon>Pseudomonadati</taxon>
        <taxon>Bacteroidota</taxon>
        <taxon>Cytophagia</taxon>
        <taxon>Cytophagales</taxon>
        <taxon>Leadbetterellaceae</taxon>
        <taxon>Emticicia</taxon>
    </lineage>
</organism>
<dbReference type="Pfam" id="PF21205">
    <property type="entry name" value="Rep3_C"/>
    <property type="match status" value="1"/>
</dbReference>
<accession>A0ABM5N8L4</accession>
<dbReference type="Gene3D" id="1.10.10.10">
    <property type="entry name" value="Winged helix-like DNA-binding domain superfamily/Winged helix DNA-binding domain"/>
    <property type="match status" value="2"/>
</dbReference>
<gene>
    <name evidence="3" type="ordered locus">Emtol_0080</name>
</gene>
<evidence type="ECO:0000313" key="4">
    <source>
        <dbReference type="Proteomes" id="UP000002875"/>
    </source>
</evidence>
<evidence type="ECO:0000259" key="2">
    <source>
        <dbReference type="Pfam" id="PF01051"/>
    </source>
</evidence>
<dbReference type="InterPro" id="IPR036390">
    <property type="entry name" value="WH_DNA-bd_sf"/>
</dbReference>
<dbReference type="InterPro" id="IPR000525">
    <property type="entry name" value="Initiator_Rep_WH1"/>
</dbReference>
<name>A0ABM5N8L4_EMTOG</name>
<evidence type="ECO:0000313" key="3">
    <source>
        <dbReference type="EMBL" id="AFK05709.1"/>
    </source>
</evidence>
<evidence type="ECO:0000256" key="1">
    <source>
        <dbReference type="ARBA" id="ARBA00038283"/>
    </source>
</evidence>
<keyword evidence="3" id="KW-0614">Plasmid</keyword>
<proteinExistence type="inferred from homology"/>
<feature type="domain" description="Initiator Rep protein WH1" evidence="2">
    <location>
        <begin position="20"/>
        <end position="161"/>
    </location>
</feature>
<reference evidence="3 4" key="1">
    <citation type="submission" date="2011-07" db="EMBL/GenBank/DDBJ databases">
        <title>The complete genome of plasmid 3 of Emticicia oligotrophica DSM 17448.</title>
        <authorList>
            <consortium name="US DOE Joint Genome Institute (JGI-PGF)"/>
            <person name="Lucas S."/>
            <person name="Han J."/>
            <person name="Lapidus A."/>
            <person name="Bruce D."/>
            <person name="Goodwin L."/>
            <person name="Pitluck S."/>
            <person name="Peters L."/>
            <person name="Kyrpides N."/>
            <person name="Mavromatis K."/>
            <person name="Ivanova N."/>
            <person name="Ovchinnikova G."/>
            <person name="Teshima H."/>
            <person name="Detter J.C."/>
            <person name="Tapia R."/>
            <person name="Han C."/>
            <person name="Land M."/>
            <person name="Hauser L."/>
            <person name="Markowitz V."/>
            <person name="Cheng J.-F."/>
            <person name="Hugenholtz P."/>
            <person name="Woyke T."/>
            <person name="Wu D."/>
            <person name="Tindall B."/>
            <person name="Pomrenke H."/>
            <person name="Brambilla E."/>
            <person name="Klenk H.-P."/>
            <person name="Eisen J.A."/>
        </authorList>
    </citation>
    <scope>NUCLEOTIDE SEQUENCE [LARGE SCALE GENOMIC DNA]</scope>
    <source>
        <strain evidence="4">DSM 17448 / GPTSA100-15</strain>
        <plasmid evidence="3 4">pEMTOL03</plasmid>
    </source>
</reference>